<feature type="transmembrane region" description="Helical" evidence="1">
    <location>
        <begin position="15"/>
        <end position="39"/>
    </location>
</feature>
<keyword evidence="1" id="KW-1133">Transmembrane helix</keyword>
<evidence type="ECO:0000256" key="1">
    <source>
        <dbReference type="SAM" id="Phobius"/>
    </source>
</evidence>
<reference evidence="2 3" key="1">
    <citation type="submission" date="2018-11" db="EMBL/GenBank/DDBJ databases">
        <authorList>
            <consortium name="Pathogen Informatics"/>
        </authorList>
    </citation>
    <scope>NUCLEOTIDE SEQUENCE [LARGE SCALE GENOMIC DNA]</scope>
    <source>
        <strain evidence="2 3">Egypt</strain>
    </source>
</reference>
<dbReference type="Proteomes" id="UP000272942">
    <property type="component" value="Unassembled WGS sequence"/>
</dbReference>
<dbReference type="AlphaFoldDB" id="A0A3P8L9Z6"/>
<evidence type="ECO:0000313" key="2">
    <source>
        <dbReference type="EMBL" id="VDP94433.1"/>
    </source>
</evidence>
<proteinExistence type="predicted"/>
<keyword evidence="1" id="KW-0812">Transmembrane</keyword>
<name>A0A3P8L9Z6_9TREM</name>
<sequence length="113" mass="11761">MTSLNHPVAGADGSWGHVAELCSLISHYALLTLLILVSLSTIHGSDTYIACCDPVPGSVGSTCPVPSISAFRFVAFASPHRLNTLLLFTQASFGGLIVCVCVISGFVKQVVPS</sequence>
<keyword evidence="3" id="KW-1185">Reference proteome</keyword>
<accession>A0A3P8L9Z6</accession>
<gene>
    <name evidence="2" type="ORF">ECPE_LOCUS17148</name>
</gene>
<protein>
    <submittedName>
        <fullName evidence="2">Uncharacterized protein</fullName>
    </submittedName>
</protein>
<evidence type="ECO:0000313" key="3">
    <source>
        <dbReference type="Proteomes" id="UP000272942"/>
    </source>
</evidence>
<keyword evidence="1" id="KW-0472">Membrane</keyword>
<feature type="transmembrane region" description="Helical" evidence="1">
    <location>
        <begin position="85"/>
        <end position="107"/>
    </location>
</feature>
<dbReference type="EMBL" id="UZAN01067716">
    <property type="protein sequence ID" value="VDP94433.1"/>
    <property type="molecule type" value="Genomic_DNA"/>
</dbReference>
<organism evidence="2 3">
    <name type="scientific">Echinostoma caproni</name>
    <dbReference type="NCBI Taxonomy" id="27848"/>
    <lineage>
        <taxon>Eukaryota</taxon>
        <taxon>Metazoa</taxon>
        <taxon>Spiralia</taxon>
        <taxon>Lophotrochozoa</taxon>
        <taxon>Platyhelminthes</taxon>
        <taxon>Trematoda</taxon>
        <taxon>Digenea</taxon>
        <taxon>Plagiorchiida</taxon>
        <taxon>Echinostomata</taxon>
        <taxon>Echinostomatoidea</taxon>
        <taxon>Echinostomatidae</taxon>
        <taxon>Echinostoma</taxon>
    </lineage>
</organism>